<proteinExistence type="predicted"/>
<dbReference type="Proteomes" id="UP001501772">
    <property type="component" value="Unassembled WGS sequence"/>
</dbReference>
<keyword evidence="2" id="KW-1185">Reference proteome</keyword>
<comment type="caution">
    <text evidence="1">The sequence shown here is derived from an EMBL/GenBank/DDBJ whole genome shotgun (WGS) entry which is preliminary data.</text>
</comment>
<protein>
    <submittedName>
        <fullName evidence="1">Uncharacterized protein</fullName>
    </submittedName>
</protein>
<organism evidence="1 2">
    <name type="scientific">Pedobacter jeongneungensis</name>
    <dbReference type="NCBI Taxonomy" id="947309"/>
    <lineage>
        <taxon>Bacteria</taxon>
        <taxon>Pseudomonadati</taxon>
        <taxon>Bacteroidota</taxon>
        <taxon>Sphingobacteriia</taxon>
        <taxon>Sphingobacteriales</taxon>
        <taxon>Sphingobacteriaceae</taxon>
        <taxon>Pedobacter</taxon>
    </lineage>
</organism>
<evidence type="ECO:0000313" key="1">
    <source>
        <dbReference type="EMBL" id="GAA4204176.1"/>
    </source>
</evidence>
<evidence type="ECO:0000313" key="2">
    <source>
        <dbReference type="Proteomes" id="UP001501772"/>
    </source>
</evidence>
<accession>A0ABP8BDB3</accession>
<reference evidence="2" key="1">
    <citation type="journal article" date="2019" name="Int. J. Syst. Evol. Microbiol.">
        <title>The Global Catalogue of Microorganisms (GCM) 10K type strain sequencing project: providing services to taxonomists for standard genome sequencing and annotation.</title>
        <authorList>
            <consortium name="The Broad Institute Genomics Platform"/>
            <consortium name="The Broad Institute Genome Sequencing Center for Infectious Disease"/>
            <person name="Wu L."/>
            <person name="Ma J."/>
        </authorList>
    </citation>
    <scope>NUCLEOTIDE SEQUENCE [LARGE SCALE GENOMIC DNA]</scope>
    <source>
        <strain evidence="2">JCM 17626</strain>
    </source>
</reference>
<name>A0ABP8BDB3_9SPHI</name>
<dbReference type="EMBL" id="BAABBY010000005">
    <property type="protein sequence ID" value="GAA4204176.1"/>
    <property type="molecule type" value="Genomic_DNA"/>
</dbReference>
<sequence length="429" mass="51098">MNNNIIEIPDHRFFRLPFEHGTLKLTRSILDSHSEFRKPRRTYLYVGTRMISFLNNILTFSVTIENEHEEMVYLKVIESHLLVSCSVDTDRTYLSRYAYFFLDKYLNFYPAKDMDNFYWPDFFDATGKSKFLKIENKENTFEIKLRTKYQFFYKPGLALPLVSGKYRVRKSEVSRYTTTSKPIKEPYVIAYCLLDSLNLRVQNQENKELTLLIPIKATLNQDQKSFKSMLRYLSTSDSHKLTAQNDDQYVLNNICNEMWKNTLFYHSRNAKTGILSKKYVERNLTQFKLWEQAFPLLTGQKFVCYQQFYGLRYIKGKPTKKDISPCEFSPEIPTLKFFLKDKGDYYRLEIKFAVNEKTFNFASHLTAHYFAASDIDPKRFYLLRSPEDAELVSFFARINFSLPVLKKHYHSHFKVFADKIRRIYGIKER</sequence>
<gene>
    <name evidence="1" type="ORF">GCM10022289_21630</name>
</gene>